<gene>
    <name evidence="4" type="ORF">MICPUCDRAFT_66924</name>
</gene>
<dbReference type="PROSITE" id="PS00678">
    <property type="entry name" value="WD_REPEATS_1"/>
    <property type="match status" value="1"/>
</dbReference>
<protein>
    <submittedName>
        <fullName evidence="4">Predicted protein</fullName>
    </submittedName>
</protein>
<keyword evidence="2" id="KW-0677">Repeat</keyword>
<feature type="region of interest" description="Disordered" evidence="3">
    <location>
        <begin position="391"/>
        <end position="419"/>
    </location>
</feature>
<dbReference type="Gene3D" id="2.130.10.10">
    <property type="entry name" value="YVTN repeat-like/Quinoprotein amine dehydrogenase"/>
    <property type="match status" value="2"/>
</dbReference>
<dbReference type="AlphaFoldDB" id="C1N545"/>
<evidence type="ECO:0000256" key="2">
    <source>
        <dbReference type="ARBA" id="ARBA00022737"/>
    </source>
</evidence>
<feature type="region of interest" description="Disordered" evidence="3">
    <location>
        <begin position="259"/>
        <end position="283"/>
    </location>
</feature>
<dbReference type="PANTHER" id="PTHR13720">
    <property type="entry name" value="WD-40 REPEAT PROTEIN"/>
    <property type="match status" value="1"/>
</dbReference>
<dbReference type="RefSeq" id="XP_003063101.1">
    <property type="nucleotide sequence ID" value="XM_003063055.1"/>
</dbReference>
<feature type="region of interest" description="Disordered" evidence="3">
    <location>
        <begin position="94"/>
        <end position="122"/>
    </location>
</feature>
<evidence type="ECO:0000256" key="3">
    <source>
        <dbReference type="SAM" id="MobiDB-lite"/>
    </source>
</evidence>
<dbReference type="GeneID" id="9688350"/>
<evidence type="ECO:0000313" key="5">
    <source>
        <dbReference type="Proteomes" id="UP000001876"/>
    </source>
</evidence>
<keyword evidence="5" id="KW-1185">Reference proteome</keyword>
<proteinExistence type="predicted"/>
<dbReference type="Pfam" id="PF00400">
    <property type="entry name" value="WD40"/>
    <property type="match status" value="1"/>
</dbReference>
<dbReference type="SMART" id="SM00320">
    <property type="entry name" value="WD40"/>
    <property type="match status" value="4"/>
</dbReference>
<dbReference type="InterPro" id="IPR015943">
    <property type="entry name" value="WD40/YVTN_repeat-like_dom_sf"/>
</dbReference>
<name>C1N545_MICPC</name>
<dbReference type="InterPro" id="IPR019775">
    <property type="entry name" value="WD40_repeat_CS"/>
</dbReference>
<evidence type="ECO:0000313" key="4">
    <source>
        <dbReference type="EMBL" id="EEH53040.1"/>
    </source>
</evidence>
<accession>C1N545</accession>
<dbReference type="GO" id="GO:0005929">
    <property type="term" value="C:cilium"/>
    <property type="evidence" value="ECO:0007669"/>
    <property type="project" value="UniProtKB-ARBA"/>
</dbReference>
<dbReference type="EMBL" id="GG663747">
    <property type="protein sequence ID" value="EEH53040.1"/>
    <property type="molecule type" value="Genomic_DNA"/>
</dbReference>
<reference evidence="4 5" key="1">
    <citation type="journal article" date="2009" name="Science">
        <title>Green evolution and dynamic adaptations revealed by genomes of the marine picoeukaryotes Micromonas.</title>
        <authorList>
            <person name="Worden A.Z."/>
            <person name="Lee J.H."/>
            <person name="Mock T."/>
            <person name="Rouze P."/>
            <person name="Simmons M.P."/>
            <person name="Aerts A.L."/>
            <person name="Allen A.E."/>
            <person name="Cuvelier M.L."/>
            <person name="Derelle E."/>
            <person name="Everett M.V."/>
            <person name="Foulon E."/>
            <person name="Grimwood J."/>
            <person name="Gundlach H."/>
            <person name="Henrissat B."/>
            <person name="Napoli C."/>
            <person name="McDonald S.M."/>
            <person name="Parker M.S."/>
            <person name="Rombauts S."/>
            <person name="Salamov A."/>
            <person name="Von Dassow P."/>
            <person name="Badger J.H."/>
            <person name="Coutinho P.M."/>
            <person name="Demir E."/>
            <person name="Dubchak I."/>
            <person name="Gentemann C."/>
            <person name="Eikrem W."/>
            <person name="Gready J.E."/>
            <person name="John U."/>
            <person name="Lanier W."/>
            <person name="Lindquist E.A."/>
            <person name="Lucas S."/>
            <person name="Mayer K.F."/>
            <person name="Moreau H."/>
            <person name="Not F."/>
            <person name="Otillar R."/>
            <person name="Panaud O."/>
            <person name="Pangilinan J."/>
            <person name="Paulsen I."/>
            <person name="Piegu B."/>
            <person name="Poliakov A."/>
            <person name="Robbens S."/>
            <person name="Schmutz J."/>
            <person name="Toulza E."/>
            <person name="Wyss T."/>
            <person name="Zelensky A."/>
            <person name="Zhou K."/>
            <person name="Armbrust E.V."/>
            <person name="Bhattacharya D."/>
            <person name="Goodenough U.W."/>
            <person name="Van de Peer Y."/>
            <person name="Grigoriev I.V."/>
        </authorList>
    </citation>
    <scope>NUCLEOTIDE SEQUENCE [LARGE SCALE GENOMIC DNA]</scope>
    <source>
        <strain evidence="4 5">CCMP1545</strain>
    </source>
</reference>
<dbReference type="Proteomes" id="UP000001876">
    <property type="component" value="Unassembled WGS sequence"/>
</dbReference>
<organism evidence="5">
    <name type="scientific">Micromonas pusilla (strain CCMP1545)</name>
    <name type="common">Picoplanktonic green alga</name>
    <dbReference type="NCBI Taxonomy" id="564608"/>
    <lineage>
        <taxon>Eukaryota</taxon>
        <taxon>Viridiplantae</taxon>
        <taxon>Chlorophyta</taxon>
        <taxon>Mamiellophyceae</taxon>
        <taxon>Mamiellales</taxon>
        <taxon>Mamiellaceae</taxon>
        <taxon>Micromonas</taxon>
    </lineage>
</organism>
<dbReference type="PANTHER" id="PTHR13720:SF33">
    <property type="entry name" value="HELP DOMAIN-CONTAINING PROTEIN"/>
    <property type="match status" value="1"/>
</dbReference>
<feature type="compositionally biased region" description="Acidic residues" evidence="3">
    <location>
        <begin position="94"/>
        <end position="111"/>
    </location>
</feature>
<evidence type="ECO:0000256" key="1">
    <source>
        <dbReference type="ARBA" id="ARBA00022574"/>
    </source>
</evidence>
<dbReference type="OrthoDB" id="10646177at2759"/>
<sequence>MTGTCVHELRHADAGGVVASLSFSPSGSLLLSTGADPDGAVRVWDVATGGLVAAATCDAPVAASAWLPRGAKTAFVTAGADGVKCWRVSVVEEDADESDAATSDGDDDSSDEASRKTAPPNTKYVVADPVPFPFDAASDAASVSELTSTGDPVCTALCVAENGAVYTGDSRGRVWRAAPVDDLDASSAPALALCAKALPELEAVTALACVGATGAKLFVGSSKRARVWEHAMRGKGWDEVGELELDGAVVTAAFSGGAAESSEYEPSRDCDGSDSSSSLPGKPVGIVTTSAGSAWLVDVSTGTARALAQAHPRAIASVSLSAIGSRVALATVDVDGAARVWDAESSAKVIEVFSEEKNEKKPTRASVVATSPNGGHVCLGCEDGSIGVVRVGSDSRPGGSRRRSESRSSSVSGPVKRVRAHASDSGGVVCVAFVPPALVAPKGIDLTPLLSVARDGTIAVTQTHVAEADAASFVPSSLVRVVENDRGGGETASHTTPFAWCTPFLKKDFSRRHSSPPALPFQPLFDR</sequence>
<dbReference type="InterPro" id="IPR036322">
    <property type="entry name" value="WD40_repeat_dom_sf"/>
</dbReference>
<dbReference type="InterPro" id="IPR050630">
    <property type="entry name" value="WD_repeat_EMAP"/>
</dbReference>
<dbReference type="SUPFAM" id="SSF50978">
    <property type="entry name" value="WD40 repeat-like"/>
    <property type="match status" value="1"/>
</dbReference>
<keyword evidence="1" id="KW-0853">WD repeat</keyword>
<dbReference type="KEGG" id="mpp:MICPUCDRAFT_66924"/>
<dbReference type="InterPro" id="IPR001680">
    <property type="entry name" value="WD40_rpt"/>
</dbReference>
<dbReference type="STRING" id="564608.C1N545"/>